<dbReference type="Proteomes" id="UP000886523">
    <property type="component" value="Unassembled WGS sequence"/>
</dbReference>
<gene>
    <name evidence="2" type="ORF">BS47DRAFT_1361523</name>
</gene>
<protein>
    <submittedName>
        <fullName evidence="2">Uncharacterized protein</fullName>
    </submittedName>
</protein>
<evidence type="ECO:0000313" key="2">
    <source>
        <dbReference type="EMBL" id="KAF9514653.1"/>
    </source>
</evidence>
<keyword evidence="3" id="KW-1185">Reference proteome</keyword>
<reference evidence="2" key="1">
    <citation type="journal article" date="2020" name="Nat. Commun.">
        <title>Large-scale genome sequencing of mycorrhizal fungi provides insights into the early evolution of symbiotic traits.</title>
        <authorList>
            <person name="Miyauchi S."/>
            <person name="Kiss E."/>
            <person name="Kuo A."/>
            <person name="Drula E."/>
            <person name="Kohler A."/>
            <person name="Sanchez-Garcia M."/>
            <person name="Morin E."/>
            <person name="Andreopoulos B."/>
            <person name="Barry K.W."/>
            <person name="Bonito G."/>
            <person name="Buee M."/>
            <person name="Carver A."/>
            <person name="Chen C."/>
            <person name="Cichocki N."/>
            <person name="Clum A."/>
            <person name="Culley D."/>
            <person name="Crous P.W."/>
            <person name="Fauchery L."/>
            <person name="Girlanda M."/>
            <person name="Hayes R.D."/>
            <person name="Keri Z."/>
            <person name="LaButti K."/>
            <person name="Lipzen A."/>
            <person name="Lombard V."/>
            <person name="Magnuson J."/>
            <person name="Maillard F."/>
            <person name="Murat C."/>
            <person name="Nolan M."/>
            <person name="Ohm R.A."/>
            <person name="Pangilinan J."/>
            <person name="Pereira M.F."/>
            <person name="Perotto S."/>
            <person name="Peter M."/>
            <person name="Pfister S."/>
            <person name="Riley R."/>
            <person name="Sitrit Y."/>
            <person name="Stielow J.B."/>
            <person name="Szollosi G."/>
            <person name="Zifcakova L."/>
            <person name="Stursova M."/>
            <person name="Spatafora J.W."/>
            <person name="Tedersoo L."/>
            <person name="Vaario L.M."/>
            <person name="Yamada A."/>
            <person name="Yan M."/>
            <person name="Wang P."/>
            <person name="Xu J."/>
            <person name="Bruns T."/>
            <person name="Baldrian P."/>
            <person name="Vilgalys R."/>
            <person name="Dunand C."/>
            <person name="Henrissat B."/>
            <person name="Grigoriev I.V."/>
            <person name="Hibbett D."/>
            <person name="Nagy L.G."/>
            <person name="Martin F.M."/>
        </authorList>
    </citation>
    <scope>NUCLEOTIDE SEQUENCE</scope>
    <source>
        <strain evidence="2">UP504</strain>
    </source>
</reference>
<proteinExistence type="predicted"/>
<name>A0A9P6AZ26_9AGAM</name>
<evidence type="ECO:0000256" key="1">
    <source>
        <dbReference type="SAM" id="MobiDB-lite"/>
    </source>
</evidence>
<feature type="compositionally biased region" description="Gly residues" evidence="1">
    <location>
        <begin position="168"/>
        <end position="187"/>
    </location>
</feature>
<accession>A0A9P6AZ26</accession>
<dbReference type="EMBL" id="MU128958">
    <property type="protein sequence ID" value="KAF9514653.1"/>
    <property type="molecule type" value="Genomic_DNA"/>
</dbReference>
<comment type="caution">
    <text evidence="2">The sequence shown here is derived from an EMBL/GenBank/DDBJ whole genome shotgun (WGS) entry which is preliminary data.</text>
</comment>
<evidence type="ECO:0000313" key="3">
    <source>
        <dbReference type="Proteomes" id="UP000886523"/>
    </source>
</evidence>
<organism evidence="2 3">
    <name type="scientific">Hydnum rufescens UP504</name>
    <dbReference type="NCBI Taxonomy" id="1448309"/>
    <lineage>
        <taxon>Eukaryota</taxon>
        <taxon>Fungi</taxon>
        <taxon>Dikarya</taxon>
        <taxon>Basidiomycota</taxon>
        <taxon>Agaricomycotina</taxon>
        <taxon>Agaricomycetes</taxon>
        <taxon>Cantharellales</taxon>
        <taxon>Hydnaceae</taxon>
        <taxon>Hydnum</taxon>
    </lineage>
</organism>
<dbReference type="AlphaFoldDB" id="A0A9P6AZ26"/>
<sequence>MAPLLLRKSRTWAFSGPFFGDHIPKVPISFLNTSVQHGGSLGPRCSLCKVLCLKPLGAACFFVNYGSPQCDKALNGAPPNSLSPEQLAQILSILSQPDPSLAVTVASPNPFNPAPSRGSFAVAGSFQPLLPPNPNHTPWAQHQVPSASPSSGLPPAPESPKGSIKMKTGGGGTAKGHRAIGGNGGDTHVGPPDAKSGKDSINLGTGVAEARFPFILDNLLLAVSDSLAWRSVHNYFWDIQRGNHEDDNPCRDHEFAPSGSFGAEAPFHKKSHTQRDMNPEETYDQKNELGKAGYIARRGLRDDFRAEMDQKLRRGAQNYDRIPTYWWAFEIRRMDECLCIDVRARSNVRRENGKGS</sequence>
<feature type="region of interest" description="Disordered" evidence="1">
    <location>
        <begin position="125"/>
        <end position="197"/>
    </location>
</feature>